<evidence type="ECO:0000313" key="2">
    <source>
        <dbReference type="EMBL" id="CAA9590825.1"/>
    </source>
</evidence>
<reference evidence="2" key="1">
    <citation type="submission" date="2020-02" db="EMBL/GenBank/DDBJ databases">
        <authorList>
            <person name="Meier V. D."/>
        </authorList>
    </citation>
    <scope>NUCLEOTIDE SEQUENCE</scope>
    <source>
        <strain evidence="2">AVDCRST_MAG18</strain>
    </source>
</reference>
<proteinExistence type="predicted"/>
<evidence type="ECO:0000256" key="1">
    <source>
        <dbReference type="SAM" id="Phobius"/>
    </source>
</evidence>
<protein>
    <submittedName>
        <fullName evidence="2">Uncharacterized protein</fullName>
    </submittedName>
</protein>
<gene>
    <name evidence="2" type="ORF">AVDCRST_MAG18-5212</name>
</gene>
<dbReference type="AlphaFoldDB" id="A0A6J4VWU2"/>
<feature type="transmembrane region" description="Helical" evidence="1">
    <location>
        <begin position="26"/>
        <end position="49"/>
    </location>
</feature>
<keyword evidence="1" id="KW-1133">Transmembrane helix</keyword>
<dbReference type="EMBL" id="CADCWN010000418">
    <property type="protein sequence ID" value="CAA9590825.1"/>
    <property type="molecule type" value="Genomic_DNA"/>
</dbReference>
<keyword evidence="1" id="KW-0812">Transmembrane</keyword>
<organism evidence="2">
    <name type="scientific">uncultured Thermomicrobiales bacterium</name>
    <dbReference type="NCBI Taxonomy" id="1645740"/>
    <lineage>
        <taxon>Bacteria</taxon>
        <taxon>Pseudomonadati</taxon>
        <taxon>Thermomicrobiota</taxon>
        <taxon>Thermomicrobia</taxon>
        <taxon>Thermomicrobiales</taxon>
        <taxon>environmental samples</taxon>
    </lineage>
</organism>
<sequence>MQFDRAMGGAAPPAAPPSLRAKVRQWVISGLVALVLSLSAGLVVVGVLFTATSVAVAGTGAAYSGCQQTEADLASALGADAPTLRASDPVTVPTQIVERQVHGLLTAREAARANGWATTYADCRRVFDQAAE</sequence>
<name>A0A6J4VWU2_9BACT</name>
<accession>A0A6J4VWU2</accession>
<keyword evidence="1" id="KW-0472">Membrane</keyword>